<dbReference type="NCBIfam" id="TIGR01692">
    <property type="entry name" value="HIBADH"/>
    <property type="match status" value="1"/>
</dbReference>
<evidence type="ECO:0000313" key="11">
    <source>
        <dbReference type="Proteomes" id="UP001642483"/>
    </source>
</evidence>
<dbReference type="InterPro" id="IPR029154">
    <property type="entry name" value="HIBADH-like_NADP-bd"/>
</dbReference>
<keyword evidence="4 7" id="KW-0560">Oxidoreductase</keyword>
<dbReference type="Pfam" id="PF03446">
    <property type="entry name" value="NAD_binding_2"/>
    <property type="match status" value="1"/>
</dbReference>
<dbReference type="Pfam" id="PF14833">
    <property type="entry name" value="NAD_binding_11"/>
    <property type="match status" value="1"/>
</dbReference>
<keyword evidence="5 7" id="KW-0520">NAD</keyword>
<dbReference type="InterPro" id="IPR013328">
    <property type="entry name" value="6PGD_dom2"/>
</dbReference>
<dbReference type="InterPro" id="IPR015815">
    <property type="entry name" value="HIBADH-related"/>
</dbReference>
<feature type="domain" description="3-hydroxyisobutyrate dehydrogenase-like NAD-binding" evidence="9">
    <location>
        <begin position="193"/>
        <end position="319"/>
    </location>
</feature>
<comment type="pathway">
    <text evidence="1 7">Amino-acid degradation; L-valine degradation.</text>
</comment>
<organism evidence="10 11">
    <name type="scientific">Clavelina lepadiformis</name>
    <name type="common">Light-bulb sea squirt</name>
    <name type="synonym">Ascidia lepadiformis</name>
    <dbReference type="NCBI Taxonomy" id="159417"/>
    <lineage>
        <taxon>Eukaryota</taxon>
        <taxon>Metazoa</taxon>
        <taxon>Chordata</taxon>
        <taxon>Tunicata</taxon>
        <taxon>Ascidiacea</taxon>
        <taxon>Aplousobranchia</taxon>
        <taxon>Clavelinidae</taxon>
        <taxon>Clavelina</taxon>
    </lineage>
</organism>
<dbReference type="SUPFAM" id="SSF51735">
    <property type="entry name" value="NAD(P)-binding Rossmann-fold domains"/>
    <property type="match status" value="1"/>
</dbReference>
<proteinExistence type="inferred from homology"/>
<dbReference type="SUPFAM" id="SSF48179">
    <property type="entry name" value="6-phosphogluconate dehydrogenase C-terminal domain-like"/>
    <property type="match status" value="1"/>
</dbReference>
<dbReference type="PANTHER" id="PTHR22981">
    <property type="entry name" value="3-HYDROXYISOBUTYRATE DEHYDROGENASE-RELATED"/>
    <property type="match status" value="1"/>
</dbReference>
<evidence type="ECO:0000259" key="9">
    <source>
        <dbReference type="Pfam" id="PF14833"/>
    </source>
</evidence>
<dbReference type="Gene3D" id="3.40.50.720">
    <property type="entry name" value="NAD(P)-binding Rossmann-like Domain"/>
    <property type="match status" value="1"/>
</dbReference>
<dbReference type="InterPro" id="IPR011548">
    <property type="entry name" value="HIBADH"/>
</dbReference>
<evidence type="ECO:0000256" key="6">
    <source>
        <dbReference type="ARBA" id="ARBA00049197"/>
    </source>
</evidence>
<dbReference type="PROSITE" id="PS00895">
    <property type="entry name" value="3_HYDROXYISOBUT_DH"/>
    <property type="match status" value="1"/>
</dbReference>
<dbReference type="PIRSF" id="PIRSF000103">
    <property type="entry name" value="HIBADH"/>
    <property type="match status" value="1"/>
</dbReference>
<dbReference type="InterPro" id="IPR036291">
    <property type="entry name" value="NAD(P)-bd_dom_sf"/>
</dbReference>
<dbReference type="InterPro" id="IPR008927">
    <property type="entry name" value="6-PGluconate_DH-like_C_sf"/>
</dbReference>
<dbReference type="InterPro" id="IPR002204">
    <property type="entry name" value="3-OH-isobutyrate_DH-rel_CS"/>
</dbReference>
<dbReference type="PANTHER" id="PTHR22981:SF7">
    <property type="entry name" value="3-HYDROXYISOBUTYRATE DEHYDROGENASE, MITOCHONDRIAL"/>
    <property type="match status" value="1"/>
</dbReference>
<evidence type="ECO:0000256" key="2">
    <source>
        <dbReference type="ARBA" id="ARBA00006013"/>
    </source>
</evidence>
<feature type="domain" description="6-phosphogluconate dehydrogenase NADP-binding" evidence="8">
    <location>
        <begin position="31"/>
        <end position="190"/>
    </location>
</feature>
<evidence type="ECO:0000256" key="5">
    <source>
        <dbReference type="ARBA" id="ARBA00023027"/>
    </source>
</evidence>
<keyword evidence="3 7" id="KW-0101">Branched-chain amino acid catabolism</keyword>
<dbReference type="EC" id="1.1.1.31" evidence="7"/>
<accession>A0ABP0F0P4</accession>
<evidence type="ECO:0000313" key="10">
    <source>
        <dbReference type="EMBL" id="CAK8672015.1"/>
    </source>
</evidence>
<sequence>MALSACRHHFTMNARTSWKLWKQMLNRNNSTVGFIGLGNMGGPMALNLLNKNHKVIAYDVMDAAIKPVASAGAQIAGSPAEVAETANQIITMLPNSSHVQEAYCGKEGILQSAQKNSLLIDCSTIDPVVSKNVANSAKEKFATYVDAPVSGGVGAAKGATLTFMVGGEKEEFERAKEILQHIGKNVVHCGEVGTGNAAKICNNMLLAISMIGVSEAMNLGVRLGLDTKVLAGIINTSSGRCWSSDTYNPVPGVIAGVPSNNNYQGGFGTALMTKDLGLAQQAASDTKSVTSLGSSALQIYRLLCEKGYAEKDFSSIFDYISKTVEMK</sequence>
<dbReference type="Proteomes" id="UP001642483">
    <property type="component" value="Unassembled WGS sequence"/>
</dbReference>
<evidence type="ECO:0000256" key="1">
    <source>
        <dbReference type="ARBA" id="ARBA00005109"/>
    </source>
</evidence>
<dbReference type="InterPro" id="IPR006115">
    <property type="entry name" value="6PGDH_NADP-bd"/>
</dbReference>
<name>A0ABP0F0P4_CLALP</name>
<comment type="catalytic activity">
    <reaction evidence="6 7">
        <text>3-hydroxy-2-methylpropanoate + NAD(+) = 2-methyl-3-oxopropanoate + NADH + H(+)</text>
        <dbReference type="Rhea" id="RHEA:17681"/>
        <dbReference type="ChEBI" id="CHEBI:11805"/>
        <dbReference type="ChEBI" id="CHEBI:15378"/>
        <dbReference type="ChEBI" id="CHEBI:57540"/>
        <dbReference type="ChEBI" id="CHEBI:57700"/>
        <dbReference type="ChEBI" id="CHEBI:57945"/>
        <dbReference type="EC" id="1.1.1.31"/>
    </reaction>
</comment>
<evidence type="ECO:0000256" key="7">
    <source>
        <dbReference type="RuleBase" id="RU910714"/>
    </source>
</evidence>
<gene>
    <name evidence="10" type="ORF">CVLEPA_LOCUS1024</name>
</gene>
<dbReference type="EMBL" id="CAWYQH010000001">
    <property type="protein sequence ID" value="CAK8672015.1"/>
    <property type="molecule type" value="Genomic_DNA"/>
</dbReference>
<evidence type="ECO:0000256" key="4">
    <source>
        <dbReference type="ARBA" id="ARBA00023002"/>
    </source>
</evidence>
<keyword evidence="11" id="KW-1185">Reference proteome</keyword>
<evidence type="ECO:0000256" key="3">
    <source>
        <dbReference type="ARBA" id="ARBA00022456"/>
    </source>
</evidence>
<evidence type="ECO:0000259" key="8">
    <source>
        <dbReference type="Pfam" id="PF03446"/>
    </source>
</evidence>
<dbReference type="Gene3D" id="1.10.1040.10">
    <property type="entry name" value="N-(1-d-carboxylethyl)-l-norvaline Dehydrogenase, domain 2"/>
    <property type="match status" value="1"/>
</dbReference>
<comment type="caution">
    <text evidence="10">The sequence shown here is derived from an EMBL/GenBank/DDBJ whole genome shotgun (WGS) entry which is preliminary data.</text>
</comment>
<comment type="similarity">
    <text evidence="2">Belongs to the HIBADH-related family. 3-hydroxyisobutyrate dehydrogenase subfamily.</text>
</comment>
<protein>
    <recommendedName>
        <fullName evidence="7">3-hydroxyisobutyrate dehydrogenase</fullName>
        <shortName evidence="7">HIBADH</shortName>
        <ecNumber evidence="7">1.1.1.31</ecNumber>
    </recommendedName>
</protein>
<reference evidence="10 11" key="1">
    <citation type="submission" date="2024-02" db="EMBL/GenBank/DDBJ databases">
        <authorList>
            <person name="Daric V."/>
            <person name="Darras S."/>
        </authorList>
    </citation>
    <scope>NUCLEOTIDE SEQUENCE [LARGE SCALE GENOMIC DNA]</scope>
</reference>